<protein>
    <submittedName>
        <fullName evidence="2">Uncharacterized protein</fullName>
    </submittedName>
</protein>
<reference evidence="2" key="1">
    <citation type="submission" date="2021-06" db="EMBL/GenBank/DDBJ databases">
        <title>Comparative genomics, transcriptomics and evolutionary studies reveal genomic signatures of adaptation to plant cell wall in hemibiotrophic fungi.</title>
        <authorList>
            <consortium name="DOE Joint Genome Institute"/>
            <person name="Baroncelli R."/>
            <person name="Diaz J.F."/>
            <person name="Benocci T."/>
            <person name="Peng M."/>
            <person name="Battaglia E."/>
            <person name="Haridas S."/>
            <person name="Andreopoulos W."/>
            <person name="Labutti K."/>
            <person name="Pangilinan J."/>
            <person name="Floch G.L."/>
            <person name="Makela M.R."/>
            <person name="Henrissat B."/>
            <person name="Grigoriev I.V."/>
            <person name="Crouch J.A."/>
            <person name="De Vries R.P."/>
            <person name="Sukno S.A."/>
            <person name="Thon M.R."/>
        </authorList>
    </citation>
    <scope>NUCLEOTIDE SEQUENCE</scope>
    <source>
        <strain evidence="2">CBS 102054</strain>
    </source>
</reference>
<name>A0AAI9ZHH0_9PEZI</name>
<gene>
    <name evidence="2" type="ORF">BDP81DRAFT_108619</name>
</gene>
<dbReference type="EMBL" id="JAHMHQ010000024">
    <property type="protein sequence ID" value="KAK1624367.1"/>
    <property type="molecule type" value="Genomic_DNA"/>
</dbReference>
<evidence type="ECO:0000256" key="1">
    <source>
        <dbReference type="SAM" id="MobiDB-lite"/>
    </source>
</evidence>
<dbReference type="Proteomes" id="UP001243989">
    <property type="component" value="Unassembled WGS sequence"/>
</dbReference>
<dbReference type="RefSeq" id="XP_060440362.1">
    <property type="nucleotide sequence ID" value="XM_060581448.1"/>
</dbReference>
<evidence type="ECO:0000313" key="3">
    <source>
        <dbReference type="Proteomes" id="UP001243989"/>
    </source>
</evidence>
<proteinExistence type="predicted"/>
<keyword evidence="3" id="KW-1185">Reference proteome</keyword>
<accession>A0AAI9ZHH0</accession>
<comment type="caution">
    <text evidence="2">The sequence shown here is derived from an EMBL/GenBank/DDBJ whole genome shotgun (WGS) entry which is preliminary data.</text>
</comment>
<evidence type="ECO:0000313" key="2">
    <source>
        <dbReference type="EMBL" id="KAK1624367.1"/>
    </source>
</evidence>
<dbReference type="GeneID" id="85466310"/>
<feature type="region of interest" description="Disordered" evidence="1">
    <location>
        <begin position="113"/>
        <end position="143"/>
    </location>
</feature>
<organism evidence="2 3">
    <name type="scientific">Colletotrichum phormii</name>
    <dbReference type="NCBI Taxonomy" id="359342"/>
    <lineage>
        <taxon>Eukaryota</taxon>
        <taxon>Fungi</taxon>
        <taxon>Dikarya</taxon>
        <taxon>Ascomycota</taxon>
        <taxon>Pezizomycotina</taxon>
        <taxon>Sordariomycetes</taxon>
        <taxon>Hypocreomycetidae</taxon>
        <taxon>Glomerellales</taxon>
        <taxon>Glomerellaceae</taxon>
        <taxon>Colletotrichum</taxon>
        <taxon>Colletotrichum acutatum species complex</taxon>
    </lineage>
</organism>
<sequence length="162" mass="18689">MGRFSDLAKQYLAVLDRVTGFKKEKSEHDTELDTKVDAKVDTKADCYRCFCHGLEAPTAPEPKRTVGFKKGWHHRRNAEFPWRLVQVVDREENWRGTWVLDVKDMGAMNWGSTLVPKTDGKGRGGRYQRQPTRHFPFPPDGDRYRESLTGGQDDMMVYLGKP</sequence>
<dbReference type="AlphaFoldDB" id="A0AAI9ZHH0"/>